<feature type="binding site" evidence="2">
    <location>
        <position position="65"/>
    </location>
    <ligand>
        <name>Mn(2+)</name>
        <dbReference type="ChEBI" id="CHEBI:29035"/>
        <label>1</label>
    </ligand>
</feature>
<comment type="cofactor">
    <cofactor evidence="3">
        <name>Ca(2+)</name>
        <dbReference type="ChEBI" id="CHEBI:29108"/>
    </cofactor>
    <text evidence="3">Binds 1 Ca(2+) ion per subunit.</text>
</comment>
<dbReference type="SUPFAM" id="SSF47240">
    <property type="entry name" value="Ferritin-like"/>
    <property type="match status" value="1"/>
</dbReference>
<keyword evidence="3" id="KW-0106">Calcium</keyword>
<dbReference type="CDD" id="cd01051">
    <property type="entry name" value="Mn_catalase"/>
    <property type="match status" value="1"/>
</dbReference>
<dbReference type="AlphaFoldDB" id="A0A174LBA5"/>
<comment type="similarity">
    <text evidence="1">Belongs to the manganese catalase family.</text>
</comment>
<dbReference type="Proteomes" id="UP000260828">
    <property type="component" value="Unassembled WGS sequence"/>
</dbReference>
<keyword evidence="4" id="KW-0560">Oxidoreductase</keyword>
<keyword evidence="4" id="KW-0575">Peroxidase</keyword>
<reference evidence="4 6" key="1">
    <citation type="submission" date="2015-09" db="EMBL/GenBank/DDBJ databases">
        <authorList>
            <consortium name="Pathogen Informatics"/>
        </authorList>
    </citation>
    <scope>NUCLEOTIDE SEQUENCE [LARGE SCALE GENOMIC DNA]</scope>
    <source>
        <strain evidence="4 6">2789STDY5834939</strain>
    </source>
</reference>
<dbReference type="Pfam" id="PF05067">
    <property type="entry name" value="Mn_catalase"/>
    <property type="match status" value="1"/>
</dbReference>
<reference evidence="5 7" key="2">
    <citation type="submission" date="2018-08" db="EMBL/GenBank/DDBJ databases">
        <title>A genome reference for cultivated species of the human gut microbiota.</title>
        <authorList>
            <person name="Zou Y."/>
            <person name="Xue W."/>
            <person name="Luo G."/>
        </authorList>
    </citation>
    <scope>NUCLEOTIDE SEQUENCE [LARGE SCALE GENOMIC DNA]</scope>
    <source>
        <strain evidence="5 7">TF05-12AC</strain>
    </source>
</reference>
<keyword evidence="2" id="KW-0464">Manganese</keyword>
<evidence type="ECO:0000256" key="3">
    <source>
        <dbReference type="PIRSR" id="PIRSR607760-2"/>
    </source>
</evidence>
<protein>
    <submittedName>
        <fullName evidence="4">Probable manganese catalase</fullName>
        <ecNumber evidence="4">1.11.1.6</ecNumber>
    </submittedName>
</protein>
<comment type="cofactor">
    <cofactor evidence="2">
        <name>Mn(2+)</name>
        <dbReference type="ChEBI" id="CHEBI:29035"/>
    </cofactor>
    <text evidence="2">Binds 2 manganese ions per subunit.</text>
</comment>
<dbReference type="EC" id="1.11.1.6" evidence="4"/>
<feature type="binding site" evidence="2">
    <location>
        <position position="136"/>
    </location>
    <ligand>
        <name>Mn(2+)</name>
        <dbReference type="ChEBI" id="CHEBI:29035"/>
        <label>1</label>
    </ligand>
</feature>
<dbReference type="InterPro" id="IPR007760">
    <property type="entry name" value="Mn_catalase"/>
</dbReference>
<feature type="binding site" evidence="2">
    <location>
        <position position="169"/>
    </location>
    <ligand>
        <name>Mn(2+)</name>
        <dbReference type="ChEBI" id="CHEBI:29035"/>
        <label>1</label>
    </ligand>
</feature>
<dbReference type="InterPro" id="IPR012347">
    <property type="entry name" value="Ferritin-like"/>
</dbReference>
<evidence type="ECO:0000313" key="5">
    <source>
        <dbReference type="EMBL" id="RGE68829.1"/>
    </source>
</evidence>
<feature type="binding site" evidence="2">
    <location>
        <position position="68"/>
    </location>
    <ligand>
        <name>Mn(2+)</name>
        <dbReference type="ChEBI" id="CHEBI:29035"/>
        <label>1</label>
    </ligand>
</feature>
<evidence type="ECO:0000313" key="6">
    <source>
        <dbReference type="Proteomes" id="UP000095765"/>
    </source>
</evidence>
<dbReference type="Gene3D" id="1.20.1260.10">
    <property type="match status" value="1"/>
</dbReference>
<keyword evidence="2" id="KW-0479">Metal-binding</keyword>
<dbReference type="GO" id="GO:0004096">
    <property type="term" value="F:catalase activity"/>
    <property type="evidence" value="ECO:0007669"/>
    <property type="project" value="UniProtKB-EC"/>
</dbReference>
<feature type="binding site" evidence="3">
    <location>
        <position position="60"/>
    </location>
    <ligand>
        <name>Ca(2+)</name>
        <dbReference type="ChEBI" id="CHEBI:29108"/>
    </ligand>
</feature>
<evidence type="ECO:0000256" key="1">
    <source>
        <dbReference type="ARBA" id="ARBA00007644"/>
    </source>
</evidence>
<evidence type="ECO:0000313" key="7">
    <source>
        <dbReference type="Proteomes" id="UP000260828"/>
    </source>
</evidence>
<evidence type="ECO:0000313" key="4">
    <source>
        <dbReference type="EMBL" id="CUP20191.1"/>
    </source>
</evidence>
<organism evidence="4 6">
    <name type="scientific">Anaerotruncus colihominis</name>
    <dbReference type="NCBI Taxonomy" id="169435"/>
    <lineage>
        <taxon>Bacteria</taxon>
        <taxon>Bacillati</taxon>
        <taxon>Bacillota</taxon>
        <taxon>Clostridia</taxon>
        <taxon>Eubacteriales</taxon>
        <taxon>Oscillospiraceae</taxon>
        <taxon>Anaerotruncus</taxon>
    </lineage>
</organism>
<dbReference type="InterPro" id="IPR039377">
    <property type="entry name" value="Mn_catalase_dom"/>
</dbReference>
<dbReference type="EMBL" id="CZBE01000001">
    <property type="protein sequence ID" value="CUP20191.1"/>
    <property type="molecule type" value="Genomic_DNA"/>
</dbReference>
<proteinExistence type="inferred from homology"/>
<sequence>MWLYEKKLEYPVKIKNPNPALAKFIISQVGGPDGELAAATRYLQQRYSMPYAQVKGILTDIGTEELAHIEMVSAIIHQLTRCLTPEQIKRSGFDTYFVDHGTGVYPQAAAGVPFSTSVLQVTGDTYADLYEDLAAEQKARKTYDNILRLADDPDVRDPIKFLREREIVHFQRFGDALRITQENTNAKNFYAFNPSFDKACNPPDKLFSPPCTAAGEAGAVVSAAESACAPTACRGRTPANTRNRCAAPTCGRTNTAQANTCGRAAPACGCAAVVADNCQPAPACGCEAAKPEPACGCSDTAPAAAPVFQSCEPEPIGFKSCGCAPIAAPYVVPKRSKHSDCGCG</sequence>
<gene>
    <name evidence="4" type="primary">ydbD</name>
    <name evidence="5" type="ORF">DXC40_05930</name>
    <name evidence="4" type="ORF">ERS852551_00070</name>
</gene>
<dbReference type="Proteomes" id="UP000095765">
    <property type="component" value="Unassembled WGS sequence"/>
</dbReference>
<dbReference type="EMBL" id="QVME01000002">
    <property type="protein sequence ID" value="RGE68829.1"/>
    <property type="molecule type" value="Genomic_DNA"/>
</dbReference>
<feature type="binding site" evidence="2">
    <location>
        <position position="35"/>
    </location>
    <ligand>
        <name>Mn(2+)</name>
        <dbReference type="ChEBI" id="CHEBI:29035"/>
        <label>1</label>
    </ligand>
</feature>
<name>A0A174LBA5_9FIRM</name>
<evidence type="ECO:0000256" key="2">
    <source>
        <dbReference type="PIRSR" id="PIRSR607760-1"/>
    </source>
</evidence>
<dbReference type="InterPro" id="IPR009078">
    <property type="entry name" value="Ferritin-like_SF"/>
</dbReference>
<accession>A0A174LBA5</accession>
<dbReference type="OrthoDB" id="9800585at2"/>
<dbReference type="GO" id="GO:0046872">
    <property type="term" value="F:metal ion binding"/>
    <property type="evidence" value="ECO:0007669"/>
    <property type="project" value="UniProtKB-KW"/>
</dbReference>